<evidence type="ECO:0000313" key="1">
    <source>
        <dbReference type="EMBL" id="KAK8373877.1"/>
    </source>
</evidence>
<dbReference type="AlphaFoldDB" id="A0AAW0SGA1"/>
<proteinExistence type="predicted"/>
<dbReference type="GO" id="GO:0016020">
    <property type="term" value="C:membrane"/>
    <property type="evidence" value="ECO:0007669"/>
    <property type="project" value="InterPro"/>
</dbReference>
<reference evidence="1 2" key="1">
    <citation type="submission" date="2023-03" db="EMBL/GenBank/DDBJ databases">
        <title>High-quality genome of Scylla paramamosain provides insights in environmental adaptation.</title>
        <authorList>
            <person name="Zhang L."/>
        </authorList>
    </citation>
    <scope>NUCLEOTIDE SEQUENCE [LARGE SCALE GENOMIC DNA]</scope>
    <source>
        <strain evidence="1">LZ_2023a</strain>
        <tissue evidence="1">Muscle</tissue>
    </source>
</reference>
<evidence type="ECO:0000313" key="2">
    <source>
        <dbReference type="Proteomes" id="UP001487740"/>
    </source>
</evidence>
<dbReference type="Gene3D" id="2.70.170.10">
    <property type="entry name" value="Neurotransmitter-gated ion-channel ligand-binding domain"/>
    <property type="match status" value="1"/>
</dbReference>
<dbReference type="GO" id="GO:0005230">
    <property type="term" value="F:extracellular ligand-gated monoatomic ion channel activity"/>
    <property type="evidence" value="ECO:0007669"/>
    <property type="project" value="InterPro"/>
</dbReference>
<accession>A0AAW0SGA1</accession>
<dbReference type="EMBL" id="JARAKH010000808">
    <property type="protein sequence ID" value="KAK8373877.1"/>
    <property type="molecule type" value="Genomic_DNA"/>
</dbReference>
<keyword evidence="2" id="KW-1185">Reference proteome</keyword>
<protein>
    <submittedName>
        <fullName evidence="1">Uncharacterized protein</fullName>
    </submittedName>
</protein>
<name>A0AAW0SGA1_SCYPA</name>
<sequence>MAIEHGGGGGGGGKIYGWTTEDLVFLWREGDPVQITQNLHLPRFTLEKFMTEYCNSKTNTGSRRGCGCVVSSVAATRGSVVSVGGGRVQQCCGGDTAGVITAGYSHLGGTGCSTAWVVCGGDGYPWSAVTCLPLRNPSITLHSVLLLVVSILGTLAGRR</sequence>
<dbReference type="Proteomes" id="UP001487740">
    <property type="component" value="Unassembled WGS sequence"/>
</dbReference>
<dbReference type="InterPro" id="IPR036734">
    <property type="entry name" value="Neur_chan_lig-bd_sf"/>
</dbReference>
<gene>
    <name evidence="1" type="ORF">O3P69_012741</name>
</gene>
<comment type="caution">
    <text evidence="1">The sequence shown here is derived from an EMBL/GenBank/DDBJ whole genome shotgun (WGS) entry which is preliminary data.</text>
</comment>
<organism evidence="1 2">
    <name type="scientific">Scylla paramamosain</name>
    <name type="common">Mud crab</name>
    <dbReference type="NCBI Taxonomy" id="85552"/>
    <lineage>
        <taxon>Eukaryota</taxon>
        <taxon>Metazoa</taxon>
        <taxon>Ecdysozoa</taxon>
        <taxon>Arthropoda</taxon>
        <taxon>Crustacea</taxon>
        <taxon>Multicrustacea</taxon>
        <taxon>Malacostraca</taxon>
        <taxon>Eumalacostraca</taxon>
        <taxon>Eucarida</taxon>
        <taxon>Decapoda</taxon>
        <taxon>Pleocyemata</taxon>
        <taxon>Brachyura</taxon>
        <taxon>Eubrachyura</taxon>
        <taxon>Portunoidea</taxon>
        <taxon>Portunidae</taxon>
        <taxon>Portuninae</taxon>
        <taxon>Scylla</taxon>
    </lineage>
</organism>